<dbReference type="GO" id="GO:0004519">
    <property type="term" value="F:endonuclease activity"/>
    <property type="evidence" value="ECO:0007669"/>
    <property type="project" value="UniProtKB-KW"/>
</dbReference>
<dbReference type="InterPro" id="IPR027434">
    <property type="entry name" value="Homing_endonucl"/>
</dbReference>
<dbReference type="PANTHER" id="PTHR36181:SF3">
    <property type="entry name" value="INTRON-ENCODED DNA ENDONUCLEASE AI5 BETA"/>
    <property type="match status" value="1"/>
</dbReference>
<dbReference type="PANTHER" id="PTHR36181">
    <property type="entry name" value="INTRON-ENCODED ENDONUCLEASE AI3-RELATED"/>
    <property type="match status" value="1"/>
</dbReference>
<name>A0A397SMQ4_9GLOM</name>
<dbReference type="EMBL" id="QKYT01000517">
    <property type="protein sequence ID" value="RIA84111.1"/>
    <property type="molecule type" value="Genomic_DNA"/>
</dbReference>
<dbReference type="STRING" id="658196.A0A397SMQ4"/>
<protein>
    <submittedName>
        <fullName evidence="2">Homing endonuclease</fullName>
    </submittedName>
</protein>
<proteinExistence type="predicted"/>
<keyword evidence="2" id="KW-0378">Hydrolase</keyword>
<sequence length="370" mass="42199">METYTFILSNLIKSYKRLPPCGNNCRILHTYSFSLGHGKALSNGIVLGNKPSPLKRKLSHFTEAFSSLPSKLHVVLGPPNTGKTALACGEYKSHEGKFTDASNQLEDNSSSKIIVISDHLKKHAKPLSDEAFGYYLAGLIEANSYISNRLLEINFDKKEASLAYYIKSRIGFGRVFKYENKPSIKYLLDHPQGLKVILTLINGKFLTTNKIDQLLKNKYDQKYGITILPPADFKISQNHFLAGFCDADGYFSIVTSNDTSDCKINLCFFLESQLQNQKESTIFQKVQSEFGGSFYLNKEMETYHYEAASFQTIFKIIKYFDNFNLNSSKYVNYFKWRKAYRIIQRGEHLNKNGLAKIVGLKNSMYRNESK</sequence>
<reference evidence="2 3" key="1">
    <citation type="submission" date="2018-06" db="EMBL/GenBank/DDBJ databases">
        <title>Comparative genomics reveals the genomic features of Rhizophagus irregularis, R. cerebriforme, R. diaphanum and Gigaspora rosea, and their symbiotic lifestyle signature.</title>
        <authorList>
            <person name="Morin E."/>
            <person name="San Clemente H."/>
            <person name="Chen E.C.H."/>
            <person name="De La Providencia I."/>
            <person name="Hainaut M."/>
            <person name="Kuo A."/>
            <person name="Kohler A."/>
            <person name="Murat C."/>
            <person name="Tang N."/>
            <person name="Roy S."/>
            <person name="Loubradou J."/>
            <person name="Henrissat B."/>
            <person name="Grigoriev I.V."/>
            <person name="Corradi N."/>
            <person name="Roux C."/>
            <person name="Martin F.M."/>
        </authorList>
    </citation>
    <scope>NUCLEOTIDE SEQUENCE [LARGE SCALE GENOMIC DNA]</scope>
    <source>
        <strain evidence="2 3">DAOM 227022</strain>
    </source>
</reference>
<accession>A0A397SMQ4</accession>
<gene>
    <name evidence="2" type="ORF">C1645_715841</name>
</gene>
<keyword evidence="2" id="KW-0540">Nuclease</keyword>
<comment type="caution">
    <text evidence="2">The sequence shown here is derived from an EMBL/GenBank/DDBJ whole genome shotgun (WGS) entry which is preliminary data.</text>
</comment>
<dbReference type="InterPro" id="IPR004860">
    <property type="entry name" value="LAGLIDADG_dom"/>
</dbReference>
<evidence type="ECO:0000259" key="1">
    <source>
        <dbReference type="Pfam" id="PF00961"/>
    </source>
</evidence>
<evidence type="ECO:0000313" key="2">
    <source>
        <dbReference type="EMBL" id="RIA84111.1"/>
    </source>
</evidence>
<dbReference type="SUPFAM" id="SSF55608">
    <property type="entry name" value="Homing endonucleases"/>
    <property type="match status" value="2"/>
</dbReference>
<dbReference type="Pfam" id="PF00961">
    <property type="entry name" value="LAGLIDADG_1"/>
    <property type="match status" value="1"/>
</dbReference>
<keyword evidence="2" id="KW-0255">Endonuclease</keyword>
<dbReference type="AlphaFoldDB" id="A0A397SMQ4"/>
<feature type="domain" description="Homing endonuclease LAGLIDADG" evidence="1">
    <location>
        <begin position="241"/>
        <end position="340"/>
    </location>
</feature>
<organism evidence="2 3">
    <name type="scientific">Glomus cerebriforme</name>
    <dbReference type="NCBI Taxonomy" id="658196"/>
    <lineage>
        <taxon>Eukaryota</taxon>
        <taxon>Fungi</taxon>
        <taxon>Fungi incertae sedis</taxon>
        <taxon>Mucoromycota</taxon>
        <taxon>Glomeromycotina</taxon>
        <taxon>Glomeromycetes</taxon>
        <taxon>Glomerales</taxon>
        <taxon>Glomeraceae</taxon>
        <taxon>Glomus</taxon>
    </lineage>
</organism>
<dbReference type="InterPro" id="IPR051289">
    <property type="entry name" value="LAGLIDADG_Endonuclease"/>
</dbReference>
<evidence type="ECO:0000313" key="3">
    <source>
        <dbReference type="Proteomes" id="UP000265703"/>
    </source>
</evidence>
<dbReference type="OrthoDB" id="5400101at2759"/>
<keyword evidence="3" id="KW-1185">Reference proteome</keyword>
<dbReference type="Proteomes" id="UP000265703">
    <property type="component" value="Unassembled WGS sequence"/>
</dbReference>
<dbReference type="Gene3D" id="3.10.28.10">
    <property type="entry name" value="Homing endonucleases"/>
    <property type="match status" value="2"/>
</dbReference>
<dbReference type="GO" id="GO:0005739">
    <property type="term" value="C:mitochondrion"/>
    <property type="evidence" value="ECO:0007669"/>
    <property type="project" value="UniProtKB-ARBA"/>
</dbReference>